<reference evidence="3" key="1">
    <citation type="submission" date="2020-03" db="EMBL/GenBank/DDBJ databases">
        <authorList>
            <person name="Weist P."/>
        </authorList>
    </citation>
    <scope>NUCLEOTIDE SEQUENCE</scope>
</reference>
<feature type="compositionally biased region" description="Basic and acidic residues" evidence="1">
    <location>
        <begin position="11"/>
        <end position="20"/>
    </location>
</feature>
<keyword evidence="2" id="KW-1133">Transmembrane helix</keyword>
<evidence type="ECO:0000256" key="1">
    <source>
        <dbReference type="SAM" id="MobiDB-lite"/>
    </source>
</evidence>
<comment type="caution">
    <text evidence="3">The sequence shown here is derived from an EMBL/GenBank/DDBJ whole genome shotgun (WGS) entry which is preliminary data.</text>
</comment>
<keyword evidence="2" id="KW-0812">Transmembrane</keyword>
<gene>
    <name evidence="3" type="ORF">PLEPLA_LOCUS28107</name>
</gene>
<dbReference type="Proteomes" id="UP001153269">
    <property type="component" value="Unassembled WGS sequence"/>
</dbReference>
<keyword evidence="2" id="KW-0472">Membrane</keyword>
<feature type="region of interest" description="Disordered" evidence="1">
    <location>
        <begin position="1"/>
        <end position="34"/>
    </location>
</feature>
<feature type="transmembrane region" description="Helical" evidence="2">
    <location>
        <begin position="94"/>
        <end position="113"/>
    </location>
</feature>
<feature type="region of interest" description="Disordered" evidence="1">
    <location>
        <begin position="46"/>
        <end position="70"/>
    </location>
</feature>
<organism evidence="3 4">
    <name type="scientific">Pleuronectes platessa</name>
    <name type="common">European plaice</name>
    <dbReference type="NCBI Taxonomy" id="8262"/>
    <lineage>
        <taxon>Eukaryota</taxon>
        <taxon>Metazoa</taxon>
        <taxon>Chordata</taxon>
        <taxon>Craniata</taxon>
        <taxon>Vertebrata</taxon>
        <taxon>Euteleostomi</taxon>
        <taxon>Actinopterygii</taxon>
        <taxon>Neopterygii</taxon>
        <taxon>Teleostei</taxon>
        <taxon>Neoteleostei</taxon>
        <taxon>Acanthomorphata</taxon>
        <taxon>Carangaria</taxon>
        <taxon>Pleuronectiformes</taxon>
        <taxon>Pleuronectoidei</taxon>
        <taxon>Pleuronectidae</taxon>
        <taxon>Pleuronectes</taxon>
    </lineage>
</organism>
<dbReference type="AlphaFoldDB" id="A0A9N7V077"/>
<sequence length="138" mass="15057">MYDSDTIYDGRQMRGDRKQTEGGGGVNDFGRPSVTEPPCRELACMHTSSVSRPGRPPKRCAGAGIQESPRLLHPGLPGLLSPNLLSHTGNRDVLFFRLFFLCSLTLKSFSLVFRFHSFPAAGNALWALCALSVDSQTS</sequence>
<proteinExistence type="predicted"/>
<keyword evidence="4" id="KW-1185">Reference proteome</keyword>
<evidence type="ECO:0000256" key="2">
    <source>
        <dbReference type="SAM" id="Phobius"/>
    </source>
</evidence>
<name>A0A9N7V077_PLEPL</name>
<evidence type="ECO:0000313" key="4">
    <source>
        <dbReference type="Proteomes" id="UP001153269"/>
    </source>
</evidence>
<protein>
    <submittedName>
        <fullName evidence="3">Uncharacterized protein</fullName>
    </submittedName>
</protein>
<accession>A0A9N7V077</accession>
<evidence type="ECO:0000313" key="3">
    <source>
        <dbReference type="EMBL" id="CAB1440341.1"/>
    </source>
</evidence>
<dbReference type="EMBL" id="CADEAL010002444">
    <property type="protein sequence ID" value="CAB1440341.1"/>
    <property type="molecule type" value="Genomic_DNA"/>
</dbReference>
<feature type="non-terminal residue" evidence="3">
    <location>
        <position position="1"/>
    </location>
</feature>